<keyword evidence="1" id="KW-0812">Transmembrane</keyword>
<keyword evidence="2" id="KW-0732">Signal</keyword>
<feature type="transmembrane region" description="Helical" evidence="1">
    <location>
        <begin position="287"/>
        <end position="309"/>
    </location>
</feature>
<keyword evidence="4" id="KW-1185">Reference proteome</keyword>
<gene>
    <name evidence="3" type="ORF">WN55_07902</name>
</gene>
<dbReference type="EMBL" id="KQ434770">
    <property type="protein sequence ID" value="KZC03813.1"/>
    <property type="molecule type" value="Genomic_DNA"/>
</dbReference>
<keyword evidence="1" id="KW-1133">Transmembrane helix</keyword>
<evidence type="ECO:0000313" key="4">
    <source>
        <dbReference type="Proteomes" id="UP000076502"/>
    </source>
</evidence>
<dbReference type="AlphaFoldDB" id="A0A154NW45"/>
<evidence type="ECO:0000256" key="1">
    <source>
        <dbReference type="SAM" id="Phobius"/>
    </source>
</evidence>
<name>A0A154NW45_DUFNO</name>
<keyword evidence="1" id="KW-0472">Membrane</keyword>
<dbReference type="Proteomes" id="UP000076502">
    <property type="component" value="Unassembled WGS sequence"/>
</dbReference>
<accession>A0A154NW45</accession>
<feature type="signal peptide" evidence="2">
    <location>
        <begin position="1"/>
        <end position="27"/>
    </location>
</feature>
<dbReference type="STRING" id="178035.A0A154NW45"/>
<sequence>MTSFVMLNLHGLTVFIWIVSILTLSISDEVQIDGTTPPTHTSNRSLINTPSENNHPDLFTVIKPTLESINAAQIFKVLEMLFQRNNVTPSFVGEGGPISFSSTTQRTSSTTLHLASISGNLNMKDTSAEDKEHALRVTKRNNTLSKIVPRKGATEVLNTEQKKTFIEKSLEDNKQSIVESSTTASVTNSEYTNDKLSNSELHISDEEKVVLNTTLNNKLHQNMNITLQQNMNTTLQQNITANTTMTTALHKEHKAKPTVTVAGPNNDKRPFVSPTRSRLGMPKKIDYVLPVIVTLIALPVLCAVIFIVYKQCRDCWDKRHYRRMDFLIDGMYND</sequence>
<proteinExistence type="predicted"/>
<dbReference type="OrthoDB" id="10071013at2759"/>
<protein>
    <submittedName>
        <fullName evidence="3">Uncharacterized protein</fullName>
    </submittedName>
</protein>
<evidence type="ECO:0000256" key="2">
    <source>
        <dbReference type="SAM" id="SignalP"/>
    </source>
</evidence>
<feature type="chain" id="PRO_5007599114" evidence="2">
    <location>
        <begin position="28"/>
        <end position="334"/>
    </location>
</feature>
<evidence type="ECO:0000313" key="3">
    <source>
        <dbReference type="EMBL" id="KZC03813.1"/>
    </source>
</evidence>
<reference evidence="3 4" key="1">
    <citation type="submission" date="2015-07" db="EMBL/GenBank/DDBJ databases">
        <title>The genome of Dufourea novaeangliae.</title>
        <authorList>
            <person name="Pan H."/>
            <person name="Kapheim K."/>
        </authorList>
    </citation>
    <scope>NUCLEOTIDE SEQUENCE [LARGE SCALE GENOMIC DNA]</scope>
    <source>
        <strain evidence="3">0120121106</strain>
        <tissue evidence="3">Whole body</tissue>
    </source>
</reference>
<organism evidence="3 4">
    <name type="scientific">Dufourea novaeangliae</name>
    <name type="common">Sweat bee</name>
    <dbReference type="NCBI Taxonomy" id="178035"/>
    <lineage>
        <taxon>Eukaryota</taxon>
        <taxon>Metazoa</taxon>
        <taxon>Ecdysozoa</taxon>
        <taxon>Arthropoda</taxon>
        <taxon>Hexapoda</taxon>
        <taxon>Insecta</taxon>
        <taxon>Pterygota</taxon>
        <taxon>Neoptera</taxon>
        <taxon>Endopterygota</taxon>
        <taxon>Hymenoptera</taxon>
        <taxon>Apocrita</taxon>
        <taxon>Aculeata</taxon>
        <taxon>Apoidea</taxon>
        <taxon>Anthophila</taxon>
        <taxon>Halictidae</taxon>
        <taxon>Rophitinae</taxon>
        <taxon>Dufourea</taxon>
    </lineage>
</organism>